<evidence type="ECO:0000313" key="2">
    <source>
        <dbReference type="Proteomes" id="UP001375240"/>
    </source>
</evidence>
<name>A0AAV9UIK4_9PEZI</name>
<reference evidence="1 2" key="1">
    <citation type="submission" date="2019-10" db="EMBL/GenBank/DDBJ databases">
        <authorList>
            <person name="Palmer J.M."/>
        </authorList>
    </citation>
    <scope>NUCLEOTIDE SEQUENCE [LARGE SCALE GENOMIC DNA]</scope>
    <source>
        <strain evidence="1 2">TWF696</strain>
    </source>
</reference>
<protein>
    <submittedName>
        <fullName evidence="1">Uncharacterized protein</fullName>
    </submittedName>
</protein>
<dbReference type="AlphaFoldDB" id="A0AAV9UIK4"/>
<dbReference type="EMBL" id="JAVHNQ010000008">
    <property type="protein sequence ID" value="KAK6340740.1"/>
    <property type="molecule type" value="Genomic_DNA"/>
</dbReference>
<gene>
    <name evidence="1" type="ORF">TWF696_009064</name>
</gene>
<keyword evidence="2" id="KW-1185">Reference proteome</keyword>
<proteinExistence type="predicted"/>
<sequence length="319" mass="37298">MEWPEHYRLRFIDLEMVGLKILKDRSLVDLFPSASDITADLERHATGLEELNSSIKSTDIPPGYRDLAHEHAQPSPRMTSMFSKDWADETFELSKTESFRYPSYSCRCRIQMELHNLANYAEEKIGWKPRLKDEEVHLMSDPWNPLKEPSTWCLGREKVWFWDSGRLGVAAGPKKHWVRGMRLLWTLAIYHETRRRIMSPEEHIADEISQIIGEIKCNSNLKQHYTDSSKTSIRLTSITMHGRYMHVSRLQIPVDLMNTIAKRRLPTQRAKLLKFECSREFDFDEREERIMAYQFLFAIIYEHLSGAGPGGPRTRSKVG</sequence>
<evidence type="ECO:0000313" key="1">
    <source>
        <dbReference type="EMBL" id="KAK6340740.1"/>
    </source>
</evidence>
<comment type="caution">
    <text evidence="1">The sequence shown here is derived from an EMBL/GenBank/DDBJ whole genome shotgun (WGS) entry which is preliminary data.</text>
</comment>
<accession>A0AAV9UIK4</accession>
<dbReference type="Proteomes" id="UP001375240">
    <property type="component" value="Unassembled WGS sequence"/>
</dbReference>
<organism evidence="1 2">
    <name type="scientific">Orbilia brochopaga</name>
    <dbReference type="NCBI Taxonomy" id="3140254"/>
    <lineage>
        <taxon>Eukaryota</taxon>
        <taxon>Fungi</taxon>
        <taxon>Dikarya</taxon>
        <taxon>Ascomycota</taxon>
        <taxon>Pezizomycotina</taxon>
        <taxon>Orbiliomycetes</taxon>
        <taxon>Orbiliales</taxon>
        <taxon>Orbiliaceae</taxon>
        <taxon>Orbilia</taxon>
    </lineage>
</organism>